<dbReference type="AlphaFoldDB" id="A0A1I2HZT3"/>
<dbReference type="GO" id="GO:0016853">
    <property type="term" value="F:isomerase activity"/>
    <property type="evidence" value="ECO:0007669"/>
    <property type="project" value="UniProtKB-KW"/>
</dbReference>
<reference evidence="2 3" key="1">
    <citation type="submission" date="2016-10" db="EMBL/GenBank/DDBJ databases">
        <authorList>
            <person name="de Groot N.N."/>
        </authorList>
    </citation>
    <scope>NUCLEOTIDE SEQUENCE [LARGE SCALE GENOMIC DNA]</scope>
    <source>
        <strain evidence="2 3">CGMCC 1.9156</strain>
    </source>
</reference>
<organism evidence="2 3">
    <name type="scientific">Sunxiuqinia elliptica</name>
    <dbReference type="NCBI Taxonomy" id="655355"/>
    <lineage>
        <taxon>Bacteria</taxon>
        <taxon>Pseudomonadati</taxon>
        <taxon>Bacteroidota</taxon>
        <taxon>Bacteroidia</taxon>
        <taxon>Marinilabiliales</taxon>
        <taxon>Prolixibacteraceae</taxon>
        <taxon>Sunxiuqinia</taxon>
    </lineage>
</organism>
<sequence>MTKTIWLLGILFFLTVHPVCHAQQNSDTMKQTTNNPLLCDPETGLCELPGQSSQQEGQTLSPNQKPVRIIYYTDPICSACWGIEPQLRKLQLEYGVYFEIEYRMGGLLPDWSYNSGGISKPSDVAHHWEEVSQHYDMPIDGGVWLEDPLHSSYPPSIAFKAVEMQAPEKTTAFMRLIREQLFIEKKNIARQEVINQVASELQLDTAKLEQAMEQEAKVLFQEDLAQARQLGVRGFPSLFVIGKDQEPQIIYGVRPYKTFEEAILSAYPSAEKLPYDKSWQGLFKAFSSLTTREFAELSEMPRAKAEELLQQLAEEKRLEKTTIKNGSIWRLSEKN</sequence>
<evidence type="ECO:0000256" key="1">
    <source>
        <dbReference type="SAM" id="SignalP"/>
    </source>
</evidence>
<dbReference type="PANTHER" id="PTHR13887:SF47">
    <property type="entry name" value="CLPXP ADAPTER PROTEIN SPXH"/>
    <property type="match status" value="1"/>
</dbReference>
<feature type="signal peptide" evidence="1">
    <location>
        <begin position="1"/>
        <end position="22"/>
    </location>
</feature>
<accession>A0A1I2HZT3</accession>
<dbReference type="Pfam" id="PF13743">
    <property type="entry name" value="Thioredoxin_5"/>
    <property type="match status" value="1"/>
</dbReference>
<name>A0A1I2HZT3_9BACT</name>
<keyword evidence="3" id="KW-1185">Reference proteome</keyword>
<evidence type="ECO:0000313" key="3">
    <source>
        <dbReference type="Proteomes" id="UP000198964"/>
    </source>
</evidence>
<keyword evidence="2" id="KW-0413">Isomerase</keyword>
<evidence type="ECO:0000313" key="2">
    <source>
        <dbReference type="EMBL" id="SFF35609.1"/>
    </source>
</evidence>
<dbReference type="STRING" id="655355.SAMN05216283_10549"/>
<dbReference type="CDD" id="cd03025">
    <property type="entry name" value="DsbA_FrnE_like"/>
    <property type="match status" value="1"/>
</dbReference>
<protein>
    <submittedName>
        <fullName evidence="2">Predicted dithiol-disulfide isomerase, DsbA family</fullName>
    </submittedName>
</protein>
<dbReference type="InterPro" id="IPR036249">
    <property type="entry name" value="Thioredoxin-like_sf"/>
</dbReference>
<dbReference type="EMBL" id="FONW01000005">
    <property type="protein sequence ID" value="SFF35609.1"/>
    <property type="molecule type" value="Genomic_DNA"/>
</dbReference>
<dbReference type="PANTHER" id="PTHR13887">
    <property type="entry name" value="GLUTATHIONE S-TRANSFERASE KAPPA"/>
    <property type="match status" value="1"/>
</dbReference>
<gene>
    <name evidence="2" type="ORF">SAMN05216283_10549</name>
</gene>
<proteinExistence type="predicted"/>
<feature type="chain" id="PRO_5011538052" evidence="1">
    <location>
        <begin position="23"/>
        <end position="335"/>
    </location>
</feature>
<dbReference type="SUPFAM" id="SSF52833">
    <property type="entry name" value="Thioredoxin-like"/>
    <property type="match status" value="1"/>
</dbReference>
<dbReference type="Gene3D" id="3.40.30.10">
    <property type="entry name" value="Glutaredoxin"/>
    <property type="match status" value="1"/>
</dbReference>
<dbReference type="Proteomes" id="UP000198964">
    <property type="component" value="Unassembled WGS sequence"/>
</dbReference>
<dbReference type="Gene3D" id="1.10.472.60">
    <property type="entry name" value="putative protein disulfide isomerase domain"/>
    <property type="match status" value="1"/>
</dbReference>
<keyword evidence="1" id="KW-0732">Signal</keyword>